<dbReference type="InterPro" id="IPR001736">
    <property type="entry name" value="PLipase_D/transphosphatidylase"/>
</dbReference>
<keyword evidence="1 9" id="KW-1003">Cell membrane</keyword>
<dbReference type="InterPro" id="IPR030872">
    <property type="entry name" value="Cardiolipin_synth_ClsB"/>
</dbReference>
<feature type="active site" evidence="9">
    <location>
        <position position="296"/>
    </location>
</feature>
<feature type="domain" description="PLD phosphodiesterase" evidence="10">
    <location>
        <begin position="109"/>
        <end position="136"/>
    </location>
</feature>
<keyword evidence="3 9" id="KW-0808">Transferase</keyword>
<evidence type="ECO:0000313" key="11">
    <source>
        <dbReference type="EMBL" id="GAA0768061.1"/>
    </source>
</evidence>
<dbReference type="CDD" id="cd09110">
    <property type="entry name" value="PLDc_CLS_1"/>
    <property type="match status" value="1"/>
</dbReference>
<dbReference type="EC" id="2.7.8.-" evidence="9"/>
<evidence type="ECO:0000256" key="8">
    <source>
        <dbReference type="ARBA" id="ARBA00023264"/>
    </source>
</evidence>
<reference evidence="11 12" key="1">
    <citation type="journal article" date="2019" name="Int. J. Syst. Evol. Microbiol.">
        <title>The Global Catalogue of Microorganisms (GCM) 10K type strain sequencing project: providing services to taxonomists for standard genome sequencing and annotation.</title>
        <authorList>
            <consortium name="The Broad Institute Genomics Platform"/>
            <consortium name="The Broad Institute Genome Sequencing Center for Infectious Disease"/>
            <person name="Wu L."/>
            <person name="Ma J."/>
        </authorList>
    </citation>
    <scope>NUCLEOTIDE SEQUENCE [LARGE SCALE GENOMIC DNA]</scope>
    <source>
        <strain evidence="11 12">JCM 15503</strain>
    </source>
</reference>
<dbReference type="HAMAP" id="MF_01917">
    <property type="entry name" value="Cardiolipin_synth_ClsB"/>
    <property type="match status" value="1"/>
</dbReference>
<feature type="active site" evidence="9">
    <location>
        <position position="114"/>
    </location>
</feature>
<keyword evidence="5 9" id="KW-0443">Lipid metabolism</keyword>
<dbReference type="InterPro" id="IPR025202">
    <property type="entry name" value="PLD-like_dom"/>
</dbReference>
<keyword evidence="6 9" id="KW-0472">Membrane</keyword>
<keyword evidence="12" id="KW-1185">Reference proteome</keyword>
<feature type="active site" evidence="9">
    <location>
        <position position="301"/>
    </location>
</feature>
<dbReference type="Proteomes" id="UP001500279">
    <property type="component" value="Unassembled WGS sequence"/>
</dbReference>
<comment type="similarity">
    <text evidence="9">Belongs to the phospholipase D family. Cardiolipin synthase subfamily. ClsB sub-subfamily.</text>
</comment>
<dbReference type="Pfam" id="PF13091">
    <property type="entry name" value="PLDc_2"/>
    <property type="match status" value="2"/>
</dbReference>
<organism evidence="11 12">
    <name type="scientific">Ideonella azotifigens</name>
    <dbReference type="NCBI Taxonomy" id="513160"/>
    <lineage>
        <taxon>Bacteria</taxon>
        <taxon>Pseudomonadati</taxon>
        <taxon>Pseudomonadota</taxon>
        <taxon>Betaproteobacteria</taxon>
        <taxon>Burkholderiales</taxon>
        <taxon>Sphaerotilaceae</taxon>
        <taxon>Ideonella</taxon>
    </lineage>
</organism>
<feature type="active site" evidence="9">
    <location>
        <position position="121"/>
    </location>
</feature>
<evidence type="ECO:0000259" key="10">
    <source>
        <dbReference type="PROSITE" id="PS50035"/>
    </source>
</evidence>
<feature type="active site" evidence="9">
    <location>
        <position position="116"/>
    </location>
</feature>
<dbReference type="NCBIfam" id="NF008427">
    <property type="entry name" value="PRK11263.1"/>
    <property type="match status" value="1"/>
</dbReference>
<dbReference type="SMART" id="SM00155">
    <property type="entry name" value="PLDc"/>
    <property type="match status" value="2"/>
</dbReference>
<dbReference type="RefSeq" id="WP_231010214.1">
    <property type="nucleotide sequence ID" value="NZ_BAAAEW010000047.1"/>
</dbReference>
<keyword evidence="2 9" id="KW-0444">Lipid biosynthesis</keyword>
<dbReference type="CDD" id="cd09159">
    <property type="entry name" value="PLDc_ybhO_like_2"/>
    <property type="match status" value="1"/>
</dbReference>
<protein>
    <recommendedName>
        <fullName evidence="9">Cardiolipin synthase B</fullName>
        <shortName evidence="9">CL synthase</shortName>
        <ecNumber evidence="9">2.7.8.-</ecNumber>
    </recommendedName>
</protein>
<feature type="domain" description="PLD phosphodiesterase" evidence="10">
    <location>
        <begin position="289"/>
        <end position="316"/>
    </location>
</feature>
<keyword evidence="7 9" id="KW-0594">Phospholipid biosynthesis</keyword>
<evidence type="ECO:0000256" key="4">
    <source>
        <dbReference type="ARBA" id="ARBA00022737"/>
    </source>
</evidence>
<evidence type="ECO:0000313" key="12">
    <source>
        <dbReference type="Proteomes" id="UP001500279"/>
    </source>
</evidence>
<dbReference type="PANTHER" id="PTHR21248:SF23">
    <property type="entry name" value="CARDIOLIPIN SYNTHASE B"/>
    <property type="match status" value="1"/>
</dbReference>
<keyword evidence="8 9" id="KW-1208">Phospholipid metabolism</keyword>
<evidence type="ECO:0000256" key="3">
    <source>
        <dbReference type="ARBA" id="ARBA00022679"/>
    </source>
</evidence>
<comment type="function">
    <text evidence="9">Catalyzes the phosphatidyl group transfer from one phosphatidylglycerol molecule to another to form cardiolipin (CL) (diphosphatidylglycerol) and glycerol.</text>
</comment>
<evidence type="ECO:0000256" key="5">
    <source>
        <dbReference type="ARBA" id="ARBA00023098"/>
    </source>
</evidence>
<feature type="active site" evidence="9">
    <location>
        <position position="294"/>
    </location>
</feature>
<sequence>MHRLDWTDGNQIRLLENGEAYYPAVFEAIAQAQQEVRLETFILFEDKVGLQLREALVAAANRGVKVNLLIDGWGSPDLSPNYVDSLVTAGVQLHFFKPVKRLLGQRLNLFRRMHRKIVVVDGRIGFIGGINFSLDHLAEFGQQAKQDYAVEIRGPLVEKLRELTRASLKPPAVAQRWQRLLRRVGQAAEPAEQAGAKAAVVVRDNHHHRTDIERQYRLAIRQARHRIVIANAYFFPGYRLLRELRRAAQRGVDVRLILQGKPDMPIVKTAASLLHGHLQRAGVRIFEYCERPLHGKVAVVDDEWATVGSSNLDPTSLALNLEANVVVMDRDFNATLSERLTHLMAEACHEVPQVQLSAWGSAWAQLRGAVVFFALRRFPGWLRNVPAAVPAIQPARPSASCSSGDCGDGAMARAQVSP</sequence>
<dbReference type="PROSITE" id="PS50035">
    <property type="entry name" value="PLD"/>
    <property type="match status" value="2"/>
</dbReference>
<evidence type="ECO:0000256" key="7">
    <source>
        <dbReference type="ARBA" id="ARBA00023209"/>
    </source>
</evidence>
<comment type="catalytic activity">
    <reaction evidence="9">
        <text>2 a 1,2-diacyl-sn-glycero-3-phospho-(1'-sn-glycerol) = a cardiolipin + glycerol</text>
        <dbReference type="Rhea" id="RHEA:31451"/>
        <dbReference type="ChEBI" id="CHEBI:17754"/>
        <dbReference type="ChEBI" id="CHEBI:62237"/>
        <dbReference type="ChEBI" id="CHEBI:64716"/>
    </reaction>
</comment>
<dbReference type="EMBL" id="BAAAEW010000047">
    <property type="protein sequence ID" value="GAA0768061.1"/>
    <property type="molecule type" value="Genomic_DNA"/>
</dbReference>
<name>A0ABN1KIR1_9BURK</name>
<comment type="caution">
    <text evidence="11">The sequence shown here is derived from an EMBL/GenBank/DDBJ whole genome shotgun (WGS) entry which is preliminary data.</text>
</comment>
<gene>
    <name evidence="11" type="primary">clsB_2</name>
    <name evidence="9" type="synonym">clsB</name>
    <name evidence="11" type="ORF">GCM10009107_57550</name>
</gene>
<dbReference type="SUPFAM" id="SSF56024">
    <property type="entry name" value="Phospholipase D/nuclease"/>
    <property type="match status" value="2"/>
</dbReference>
<accession>A0ABN1KIR1</accession>
<evidence type="ECO:0000256" key="9">
    <source>
        <dbReference type="HAMAP-Rule" id="MF_01917"/>
    </source>
</evidence>
<evidence type="ECO:0000256" key="1">
    <source>
        <dbReference type="ARBA" id="ARBA00022475"/>
    </source>
</evidence>
<dbReference type="Gene3D" id="3.30.870.10">
    <property type="entry name" value="Endonuclease Chain A"/>
    <property type="match status" value="2"/>
</dbReference>
<comment type="subcellular location">
    <subcellularLocation>
        <location evidence="9">Cell membrane</location>
        <topology evidence="9">Peripheral membrane protein</topology>
    </subcellularLocation>
</comment>
<proteinExistence type="inferred from homology"/>
<evidence type="ECO:0000256" key="2">
    <source>
        <dbReference type="ARBA" id="ARBA00022516"/>
    </source>
</evidence>
<evidence type="ECO:0000256" key="6">
    <source>
        <dbReference type="ARBA" id="ARBA00023136"/>
    </source>
</evidence>
<keyword evidence="4" id="KW-0677">Repeat</keyword>
<dbReference type="PANTHER" id="PTHR21248">
    <property type="entry name" value="CARDIOLIPIN SYNTHASE"/>
    <property type="match status" value="1"/>
</dbReference>